<dbReference type="eggNOG" id="KOG2055">
    <property type="taxonomic scope" value="Eukaryota"/>
</dbReference>
<dbReference type="Gene3D" id="2.130.10.10">
    <property type="entry name" value="YVTN repeat-like/Quinoprotein amine dehydrogenase"/>
    <property type="match status" value="1"/>
</dbReference>
<protein>
    <submittedName>
        <fullName evidence="8 9">Uncharacterized protein</fullName>
    </submittedName>
</protein>
<keyword evidence="3" id="KW-0853">WD repeat</keyword>
<dbReference type="InterPro" id="IPR045161">
    <property type="entry name" value="Utp18"/>
</dbReference>
<reference evidence="10" key="2">
    <citation type="submission" date="2012-11" db="EMBL/GenBank/DDBJ databases">
        <authorList>
            <person name="Kuo A."/>
            <person name="Curtis B.A."/>
            <person name="Tanifuji G."/>
            <person name="Burki F."/>
            <person name="Gruber A."/>
            <person name="Irimia M."/>
            <person name="Maruyama S."/>
            <person name="Arias M.C."/>
            <person name="Ball S.G."/>
            <person name="Gile G.H."/>
            <person name="Hirakawa Y."/>
            <person name="Hopkins J.F."/>
            <person name="Rensing S.A."/>
            <person name="Schmutz J."/>
            <person name="Symeonidi A."/>
            <person name="Elias M."/>
            <person name="Eveleigh R.J."/>
            <person name="Herman E.K."/>
            <person name="Klute M.J."/>
            <person name="Nakayama T."/>
            <person name="Obornik M."/>
            <person name="Reyes-Prieto A."/>
            <person name="Armbrust E.V."/>
            <person name="Aves S.J."/>
            <person name="Beiko R.G."/>
            <person name="Coutinho P."/>
            <person name="Dacks J.B."/>
            <person name="Durnford D.G."/>
            <person name="Fast N.M."/>
            <person name="Green B.R."/>
            <person name="Grisdale C."/>
            <person name="Hempe F."/>
            <person name="Henrissat B."/>
            <person name="Hoppner M.P."/>
            <person name="Ishida K.-I."/>
            <person name="Kim E."/>
            <person name="Koreny L."/>
            <person name="Kroth P.G."/>
            <person name="Liu Y."/>
            <person name="Malik S.-B."/>
            <person name="Maier U.G."/>
            <person name="McRose D."/>
            <person name="Mock T."/>
            <person name="Neilson J.A."/>
            <person name="Onodera N.T."/>
            <person name="Poole A.M."/>
            <person name="Pritham E.J."/>
            <person name="Richards T.A."/>
            <person name="Rocap G."/>
            <person name="Roy S.W."/>
            <person name="Sarai C."/>
            <person name="Schaack S."/>
            <person name="Shirato S."/>
            <person name="Slamovits C.H."/>
            <person name="Spencer D.F."/>
            <person name="Suzuki S."/>
            <person name="Worden A.Z."/>
            <person name="Zauner S."/>
            <person name="Barry K."/>
            <person name="Bell C."/>
            <person name="Bharti A.K."/>
            <person name="Crow J.A."/>
            <person name="Grimwood J."/>
            <person name="Kramer R."/>
            <person name="Lindquist E."/>
            <person name="Lucas S."/>
            <person name="Salamov A."/>
            <person name="McFadden G.I."/>
            <person name="Lane C.E."/>
            <person name="Keeling P.J."/>
            <person name="Gray M.W."/>
            <person name="Grigoriev I.V."/>
            <person name="Archibald J.M."/>
        </authorList>
    </citation>
    <scope>NUCLEOTIDE SEQUENCE</scope>
    <source>
        <strain evidence="10">CCMP2712</strain>
    </source>
</reference>
<evidence type="ECO:0000256" key="6">
    <source>
        <dbReference type="ARBA" id="ARBA00025767"/>
    </source>
</evidence>
<dbReference type="EMBL" id="JH993056">
    <property type="protein sequence ID" value="EKX37648.1"/>
    <property type="molecule type" value="Genomic_DNA"/>
</dbReference>
<dbReference type="GO" id="GO:0006364">
    <property type="term" value="P:rRNA processing"/>
    <property type="evidence" value="ECO:0007669"/>
    <property type="project" value="UniProtKB-KW"/>
</dbReference>
<evidence type="ECO:0000256" key="2">
    <source>
        <dbReference type="ARBA" id="ARBA00022552"/>
    </source>
</evidence>
<evidence type="ECO:0000256" key="7">
    <source>
        <dbReference type="SAM" id="MobiDB-lite"/>
    </source>
</evidence>
<evidence type="ECO:0000256" key="5">
    <source>
        <dbReference type="ARBA" id="ARBA00023242"/>
    </source>
</evidence>
<keyword evidence="10" id="KW-1185">Reference proteome</keyword>
<dbReference type="STRING" id="905079.L1IN09"/>
<keyword evidence="2" id="KW-0698">rRNA processing</keyword>
<dbReference type="Pfam" id="PF00400">
    <property type="entry name" value="WD40"/>
    <property type="match status" value="1"/>
</dbReference>
<proteinExistence type="inferred from homology"/>
<accession>L1IN09</accession>
<dbReference type="HOGENOM" id="CLU_011055_3_0_1"/>
<organism evidence="8">
    <name type="scientific">Guillardia theta (strain CCMP2712)</name>
    <name type="common">Cryptophyte</name>
    <dbReference type="NCBI Taxonomy" id="905079"/>
    <lineage>
        <taxon>Eukaryota</taxon>
        <taxon>Cryptophyceae</taxon>
        <taxon>Pyrenomonadales</taxon>
        <taxon>Geminigeraceae</taxon>
        <taxon>Guillardia</taxon>
    </lineage>
</organism>
<comment type="subcellular location">
    <subcellularLocation>
        <location evidence="1">Nucleus</location>
        <location evidence="1">Nucleolus</location>
    </subcellularLocation>
</comment>
<dbReference type="SUPFAM" id="SSF50978">
    <property type="entry name" value="WD40 repeat-like"/>
    <property type="match status" value="1"/>
</dbReference>
<dbReference type="Proteomes" id="UP000011087">
    <property type="component" value="Unassembled WGS sequence"/>
</dbReference>
<dbReference type="KEGG" id="gtt:GUITHDRAFT_77909"/>
<gene>
    <name evidence="8" type="ORF">GUITHDRAFT_77909</name>
</gene>
<comment type="similarity">
    <text evidence="6">Belongs to the WD repeat UTP18 family.</text>
</comment>
<dbReference type="GeneID" id="17294429"/>
<dbReference type="AlphaFoldDB" id="L1IN09"/>
<keyword evidence="5" id="KW-0539">Nucleus</keyword>
<evidence type="ECO:0000313" key="9">
    <source>
        <dbReference type="EnsemblProtists" id="EKX37648"/>
    </source>
</evidence>
<dbReference type="PaxDb" id="55529-EKX37648"/>
<dbReference type="PANTHER" id="PTHR18359">
    <property type="entry name" value="WD-REPEAT PROTEIN-RELATED"/>
    <property type="match status" value="1"/>
</dbReference>
<dbReference type="OrthoDB" id="1935146at2759"/>
<dbReference type="SMART" id="SM00320">
    <property type="entry name" value="WD40"/>
    <property type="match status" value="6"/>
</dbReference>
<feature type="region of interest" description="Disordered" evidence="7">
    <location>
        <begin position="1"/>
        <end position="21"/>
    </location>
</feature>
<reference evidence="9" key="3">
    <citation type="submission" date="2015-06" db="UniProtKB">
        <authorList>
            <consortium name="EnsemblProtists"/>
        </authorList>
    </citation>
    <scope>IDENTIFICATION</scope>
</reference>
<dbReference type="InterPro" id="IPR001680">
    <property type="entry name" value="WD40_rpt"/>
</dbReference>
<evidence type="ECO:0000256" key="1">
    <source>
        <dbReference type="ARBA" id="ARBA00004604"/>
    </source>
</evidence>
<dbReference type="InterPro" id="IPR036322">
    <property type="entry name" value="WD40_repeat_dom_sf"/>
</dbReference>
<reference evidence="8 10" key="1">
    <citation type="journal article" date="2012" name="Nature">
        <title>Algal genomes reveal evolutionary mosaicism and the fate of nucleomorphs.</title>
        <authorList>
            <consortium name="DOE Joint Genome Institute"/>
            <person name="Curtis B.A."/>
            <person name="Tanifuji G."/>
            <person name="Burki F."/>
            <person name="Gruber A."/>
            <person name="Irimia M."/>
            <person name="Maruyama S."/>
            <person name="Arias M.C."/>
            <person name="Ball S.G."/>
            <person name="Gile G.H."/>
            <person name="Hirakawa Y."/>
            <person name="Hopkins J.F."/>
            <person name="Kuo A."/>
            <person name="Rensing S.A."/>
            <person name="Schmutz J."/>
            <person name="Symeonidi A."/>
            <person name="Elias M."/>
            <person name="Eveleigh R.J."/>
            <person name="Herman E.K."/>
            <person name="Klute M.J."/>
            <person name="Nakayama T."/>
            <person name="Obornik M."/>
            <person name="Reyes-Prieto A."/>
            <person name="Armbrust E.V."/>
            <person name="Aves S.J."/>
            <person name="Beiko R.G."/>
            <person name="Coutinho P."/>
            <person name="Dacks J.B."/>
            <person name="Durnford D.G."/>
            <person name="Fast N.M."/>
            <person name="Green B.R."/>
            <person name="Grisdale C.J."/>
            <person name="Hempel F."/>
            <person name="Henrissat B."/>
            <person name="Hoppner M.P."/>
            <person name="Ishida K."/>
            <person name="Kim E."/>
            <person name="Koreny L."/>
            <person name="Kroth P.G."/>
            <person name="Liu Y."/>
            <person name="Malik S.B."/>
            <person name="Maier U.G."/>
            <person name="McRose D."/>
            <person name="Mock T."/>
            <person name="Neilson J.A."/>
            <person name="Onodera N.T."/>
            <person name="Poole A.M."/>
            <person name="Pritham E.J."/>
            <person name="Richards T.A."/>
            <person name="Rocap G."/>
            <person name="Roy S.W."/>
            <person name="Sarai C."/>
            <person name="Schaack S."/>
            <person name="Shirato S."/>
            <person name="Slamovits C.H."/>
            <person name="Spencer D.F."/>
            <person name="Suzuki S."/>
            <person name="Worden A.Z."/>
            <person name="Zauner S."/>
            <person name="Barry K."/>
            <person name="Bell C."/>
            <person name="Bharti A.K."/>
            <person name="Crow J.A."/>
            <person name="Grimwood J."/>
            <person name="Kramer R."/>
            <person name="Lindquist E."/>
            <person name="Lucas S."/>
            <person name="Salamov A."/>
            <person name="McFadden G.I."/>
            <person name="Lane C.E."/>
            <person name="Keeling P.J."/>
            <person name="Gray M.W."/>
            <person name="Grigoriev I.V."/>
            <person name="Archibald J.M."/>
        </authorList>
    </citation>
    <scope>NUCLEOTIDE SEQUENCE</scope>
    <source>
        <strain evidence="8 10">CCMP2712</strain>
    </source>
</reference>
<sequence>MVSSGSKDVPAWQDEDDKNVSVDIKSKDRLKKLRKSEEEEAIDGEEYAQRLRSQVLKVNNNVSWATRAANVKSADGEEDGMNLLKSTAKLTGSQNRLLPSAVLDVERMKDANISDVPDCVIQTVRFHTNSQLMMTAGLDKRLRLYQVDGKKNPKVQSVYFEDLPITSAEFSADGDEVFVSGRRKHFYVYNLAAAQIEKVEGVLGHHDRVLGQFCVSPDNKLISILSTCGGVQILSRKTKQKIGDLKMNCDVNCCAYSPDGCYLYTAGDSPIVYQWDMRTRRCVRKIEDEGSLKISSLAVTGDGGLLACGSQNGVVNTYDVRGFHGHDPDAYGVIHPATRKSVMNLTTSISQLRFSPDGQALAMASHVKKEGLKILHVSSNSVFSNWPTSSTPLHYVSSVDFSANNRFLAIGNDRGKVLLYRLKHYL</sequence>
<evidence type="ECO:0000256" key="3">
    <source>
        <dbReference type="ARBA" id="ARBA00022574"/>
    </source>
</evidence>
<dbReference type="EnsemblProtists" id="EKX37648">
    <property type="protein sequence ID" value="EKX37648"/>
    <property type="gene ID" value="GUITHDRAFT_77909"/>
</dbReference>
<keyword evidence="4" id="KW-0677">Repeat</keyword>
<evidence type="ECO:0000256" key="4">
    <source>
        <dbReference type="ARBA" id="ARBA00022737"/>
    </source>
</evidence>
<name>L1IN09_GUITC</name>
<evidence type="ECO:0000313" key="8">
    <source>
        <dbReference type="EMBL" id="EKX37648.1"/>
    </source>
</evidence>
<dbReference type="GO" id="GO:0034388">
    <property type="term" value="C:Pwp2p-containing subcomplex of 90S preribosome"/>
    <property type="evidence" value="ECO:0007669"/>
    <property type="project" value="TreeGrafter"/>
</dbReference>
<dbReference type="RefSeq" id="XP_005824628.1">
    <property type="nucleotide sequence ID" value="XM_005824571.1"/>
</dbReference>
<evidence type="ECO:0000313" key="10">
    <source>
        <dbReference type="Proteomes" id="UP000011087"/>
    </source>
</evidence>
<dbReference type="InterPro" id="IPR015943">
    <property type="entry name" value="WD40/YVTN_repeat-like_dom_sf"/>
</dbReference>
<dbReference type="GO" id="GO:0032040">
    <property type="term" value="C:small-subunit processome"/>
    <property type="evidence" value="ECO:0007669"/>
    <property type="project" value="TreeGrafter"/>
</dbReference>
<dbReference type="OMA" id="DLNRATY"/>
<dbReference type="PANTHER" id="PTHR18359:SF0">
    <property type="entry name" value="U3 SMALL NUCLEOLAR RNA-ASSOCIATED PROTEIN 18 HOMOLOG"/>
    <property type="match status" value="1"/>
</dbReference>